<organism evidence="2 3">
    <name type="scientific">Ephemerocybe angulata</name>
    <dbReference type="NCBI Taxonomy" id="980116"/>
    <lineage>
        <taxon>Eukaryota</taxon>
        <taxon>Fungi</taxon>
        <taxon>Dikarya</taxon>
        <taxon>Basidiomycota</taxon>
        <taxon>Agaricomycotina</taxon>
        <taxon>Agaricomycetes</taxon>
        <taxon>Agaricomycetidae</taxon>
        <taxon>Agaricales</taxon>
        <taxon>Agaricineae</taxon>
        <taxon>Psathyrellaceae</taxon>
        <taxon>Ephemerocybe</taxon>
    </lineage>
</organism>
<proteinExistence type="predicted"/>
<gene>
    <name evidence="2" type="ORF">DFP72DRAFT_873927</name>
</gene>
<feature type="compositionally biased region" description="Basic residues" evidence="1">
    <location>
        <begin position="49"/>
        <end position="61"/>
    </location>
</feature>
<evidence type="ECO:0000313" key="3">
    <source>
        <dbReference type="Proteomes" id="UP000521943"/>
    </source>
</evidence>
<dbReference type="EMBL" id="JACGCI010000005">
    <property type="protein sequence ID" value="KAF6763986.1"/>
    <property type="molecule type" value="Genomic_DNA"/>
</dbReference>
<dbReference type="Proteomes" id="UP000521943">
    <property type="component" value="Unassembled WGS sequence"/>
</dbReference>
<feature type="region of interest" description="Disordered" evidence="1">
    <location>
        <begin position="365"/>
        <end position="384"/>
    </location>
</feature>
<keyword evidence="3" id="KW-1185">Reference proteome</keyword>
<accession>A0A8H6MFY7</accession>
<reference evidence="2 3" key="1">
    <citation type="submission" date="2020-07" db="EMBL/GenBank/DDBJ databases">
        <title>Comparative genomics of pyrophilous fungi reveals a link between fire events and developmental genes.</title>
        <authorList>
            <consortium name="DOE Joint Genome Institute"/>
            <person name="Steindorff A.S."/>
            <person name="Carver A."/>
            <person name="Calhoun S."/>
            <person name="Stillman K."/>
            <person name="Liu H."/>
            <person name="Lipzen A."/>
            <person name="Pangilinan J."/>
            <person name="Labutti K."/>
            <person name="Bruns T.D."/>
            <person name="Grigoriev I.V."/>
        </authorList>
    </citation>
    <scope>NUCLEOTIDE SEQUENCE [LARGE SCALE GENOMIC DNA]</scope>
    <source>
        <strain evidence="2 3">CBS 144469</strain>
    </source>
</reference>
<feature type="compositionally biased region" description="Polar residues" evidence="1">
    <location>
        <begin position="34"/>
        <end position="48"/>
    </location>
</feature>
<dbReference type="OrthoDB" id="3070163at2759"/>
<sequence>MNRRNNLVSSAMPAGTGLEHRSSFDANSLHALRSSASEPSLTDATKSGPQRKSKQQLKRPSNRSPSLLSGPSQPSAGAHYGRTRKLNTKASSDLSDCCSDTNNAVPSPSPHIVPPHGSLLTSTTVRKRHLPPFAEVDNKWKDLFLATVTHALYISAQPFQDFTVSTPIMRSQIQRAIDLVYPEAAYSVKARGDPILLLSYNRLCELRAKIASDAVDLVVKHVRSFSSTTESHEWLLWARRLNGPLYFEDPTPAYCLSQRGSAGFIEPSGKLKSQFILTLVEHYLQFSQSAISDTSSFQPMVGLFGLVMAALERAVYIVRADAQLVANAKKFSHDNYGDKVDMFVQVVQGVSVDRWRELIEICSQEQTESDDDNAGPEAVGGGADHYNMFAFESPKKRRV</sequence>
<comment type="caution">
    <text evidence="2">The sequence shown here is derived from an EMBL/GenBank/DDBJ whole genome shotgun (WGS) entry which is preliminary data.</text>
</comment>
<protein>
    <submittedName>
        <fullName evidence="2">Uncharacterized protein</fullName>
    </submittedName>
</protein>
<evidence type="ECO:0000256" key="1">
    <source>
        <dbReference type="SAM" id="MobiDB-lite"/>
    </source>
</evidence>
<feature type="compositionally biased region" description="Low complexity" evidence="1">
    <location>
        <begin position="64"/>
        <end position="75"/>
    </location>
</feature>
<feature type="compositionally biased region" description="Polar residues" evidence="1">
    <location>
        <begin position="88"/>
        <end position="104"/>
    </location>
</feature>
<evidence type="ECO:0000313" key="2">
    <source>
        <dbReference type="EMBL" id="KAF6763986.1"/>
    </source>
</evidence>
<name>A0A8H6MFY7_9AGAR</name>
<feature type="region of interest" description="Disordered" evidence="1">
    <location>
        <begin position="1"/>
        <end position="116"/>
    </location>
</feature>
<dbReference type="AlphaFoldDB" id="A0A8H6MFY7"/>